<sequence length="113" mass="12507">MKSMTSTEESTTHSREVNDHSSCDGYIGSYDGPHLTAASMSNSENSNEEVMQIINNTCTDKTDTFKPVKMITVCNLSVKALVVIKCYELCYDTLSHCGYALSFIGYKCVCDFC</sequence>
<dbReference type="EMBL" id="CAJQZP010001124">
    <property type="protein sequence ID" value="CAG5017478.1"/>
    <property type="molecule type" value="Genomic_DNA"/>
</dbReference>
<dbReference type="Proteomes" id="UP000691718">
    <property type="component" value="Unassembled WGS sequence"/>
</dbReference>
<name>A0A8S3XE07_PARAO</name>
<accession>A0A8S3XE07</accession>
<gene>
    <name evidence="2" type="ORF">PAPOLLO_LOCUS16679</name>
</gene>
<comment type="caution">
    <text evidence="2">The sequence shown here is derived from an EMBL/GenBank/DDBJ whole genome shotgun (WGS) entry which is preliminary data.</text>
</comment>
<organism evidence="2 3">
    <name type="scientific">Parnassius apollo</name>
    <name type="common">Apollo butterfly</name>
    <name type="synonym">Papilio apollo</name>
    <dbReference type="NCBI Taxonomy" id="110799"/>
    <lineage>
        <taxon>Eukaryota</taxon>
        <taxon>Metazoa</taxon>
        <taxon>Ecdysozoa</taxon>
        <taxon>Arthropoda</taxon>
        <taxon>Hexapoda</taxon>
        <taxon>Insecta</taxon>
        <taxon>Pterygota</taxon>
        <taxon>Neoptera</taxon>
        <taxon>Endopterygota</taxon>
        <taxon>Lepidoptera</taxon>
        <taxon>Glossata</taxon>
        <taxon>Ditrysia</taxon>
        <taxon>Papilionoidea</taxon>
        <taxon>Papilionidae</taxon>
        <taxon>Parnassiinae</taxon>
        <taxon>Parnassini</taxon>
        <taxon>Parnassius</taxon>
        <taxon>Parnassius</taxon>
    </lineage>
</organism>
<keyword evidence="3" id="KW-1185">Reference proteome</keyword>
<proteinExistence type="predicted"/>
<evidence type="ECO:0000256" key="1">
    <source>
        <dbReference type="SAM" id="MobiDB-lite"/>
    </source>
</evidence>
<protein>
    <submittedName>
        <fullName evidence="2">(apollo) hypothetical protein</fullName>
    </submittedName>
</protein>
<feature type="region of interest" description="Disordered" evidence="1">
    <location>
        <begin position="1"/>
        <end position="25"/>
    </location>
</feature>
<evidence type="ECO:0000313" key="3">
    <source>
        <dbReference type="Proteomes" id="UP000691718"/>
    </source>
</evidence>
<dbReference type="AlphaFoldDB" id="A0A8S3XE07"/>
<evidence type="ECO:0000313" key="2">
    <source>
        <dbReference type="EMBL" id="CAG5017478.1"/>
    </source>
</evidence>
<reference evidence="2" key="1">
    <citation type="submission" date="2021-04" db="EMBL/GenBank/DDBJ databases">
        <authorList>
            <person name="Tunstrom K."/>
        </authorList>
    </citation>
    <scope>NUCLEOTIDE SEQUENCE</scope>
</reference>
<feature type="compositionally biased region" description="Basic and acidic residues" evidence="1">
    <location>
        <begin position="10"/>
        <end position="22"/>
    </location>
</feature>